<name>A0A7S1QRN1_ALECA</name>
<dbReference type="InterPro" id="IPR051276">
    <property type="entry name" value="Saccharopine_DH-like_oxidrdct"/>
</dbReference>
<feature type="compositionally biased region" description="Acidic residues" evidence="2">
    <location>
        <begin position="1"/>
        <end position="17"/>
    </location>
</feature>
<dbReference type="PANTHER" id="PTHR12286">
    <property type="entry name" value="SACCHAROPINE DEHYDROGENASE-LIKE OXIDOREDUCTASE"/>
    <property type="match status" value="1"/>
</dbReference>
<protein>
    <recommendedName>
        <fullName evidence="3">Saccharopine dehydrogenase NADP binding domain-containing protein</fullName>
    </recommendedName>
</protein>
<reference evidence="4" key="1">
    <citation type="submission" date="2021-01" db="EMBL/GenBank/DDBJ databases">
        <authorList>
            <person name="Corre E."/>
            <person name="Pelletier E."/>
            <person name="Niang G."/>
            <person name="Scheremetjew M."/>
            <person name="Finn R."/>
            <person name="Kale V."/>
            <person name="Holt S."/>
            <person name="Cochrane G."/>
            <person name="Meng A."/>
            <person name="Brown T."/>
            <person name="Cohen L."/>
        </authorList>
    </citation>
    <scope>NUCLEOTIDE SEQUENCE</scope>
    <source>
        <strain evidence="4">OF101</strain>
    </source>
</reference>
<proteinExistence type="inferred from homology"/>
<gene>
    <name evidence="4" type="ORF">ACAT0790_LOCUS29401</name>
</gene>
<dbReference type="GO" id="GO:0005739">
    <property type="term" value="C:mitochondrion"/>
    <property type="evidence" value="ECO:0007669"/>
    <property type="project" value="TreeGrafter"/>
</dbReference>
<dbReference type="EMBL" id="HBGE01048720">
    <property type="protein sequence ID" value="CAD9146082.1"/>
    <property type="molecule type" value="Transcribed_RNA"/>
</dbReference>
<dbReference type="SUPFAM" id="SSF51735">
    <property type="entry name" value="NAD(P)-binding Rossmann-fold domains"/>
    <property type="match status" value="1"/>
</dbReference>
<evidence type="ECO:0000313" key="4">
    <source>
        <dbReference type="EMBL" id="CAD9146082.1"/>
    </source>
</evidence>
<dbReference type="GO" id="GO:0005811">
    <property type="term" value="C:lipid droplet"/>
    <property type="evidence" value="ECO:0007669"/>
    <property type="project" value="TreeGrafter"/>
</dbReference>
<organism evidence="4">
    <name type="scientific">Alexandrium catenella</name>
    <name type="common">Red tide dinoflagellate</name>
    <name type="synonym">Gonyaulax catenella</name>
    <dbReference type="NCBI Taxonomy" id="2925"/>
    <lineage>
        <taxon>Eukaryota</taxon>
        <taxon>Sar</taxon>
        <taxon>Alveolata</taxon>
        <taxon>Dinophyceae</taxon>
        <taxon>Gonyaulacales</taxon>
        <taxon>Pyrocystaceae</taxon>
        <taxon>Alexandrium</taxon>
    </lineage>
</organism>
<evidence type="ECO:0000256" key="1">
    <source>
        <dbReference type="ARBA" id="ARBA00038048"/>
    </source>
</evidence>
<dbReference type="InterPro" id="IPR005097">
    <property type="entry name" value="Sacchrp_dh_NADP-bd"/>
</dbReference>
<dbReference type="AlphaFoldDB" id="A0A7S1QRN1"/>
<dbReference type="PANTHER" id="PTHR12286:SF5">
    <property type="entry name" value="SACCHAROPINE DEHYDROGENASE-LIKE OXIDOREDUCTASE"/>
    <property type="match status" value="1"/>
</dbReference>
<accession>A0A7S1QRN1</accession>
<sequence length="512" mass="55007">MAEGDEDFDPFADPADDEAARCAEAEAEARTRALAAEASGSDLAPRPRPYDLVVYGATGYTGCLVCEHLDALLSAPGATAHTWAVAGRNPEKVRRLAANCRTRPGVLIASTEQGLEEMAGSCRVVINCVGPYLVHGPPVVAACVEKRTHYVDTSGEVIFVRRLIDSYGEEARRRGLMIVAYCGYDAAVFDIAGYMLAKKLGPLLSLREYTICHPIPQKGGPALSGLAMYQHASWEEMQCFLHPFSLGGERACGVREEERDPTDADKDALFPAVWVTTGLLGRVTVRCVRRTAMLFEETPSDALEYGRGACITSCDGMPTRMQARERAKMTSGSPSSPGEQAAIARAMEESVHRGERGIPGLGPGRAVRSGIRSESFVVARGESGEWAHVHYLGPEVSDATAIPAVAGALVLLEEAEKLRAEERGGVVTPAFAFHGSSWVQRVAGQRFALAPACRPMAFEVQDGQPSEDRLVEVMREAATGYMNFCKQLVTGDIPERGNEVPELLQGPPALTG</sequence>
<feature type="region of interest" description="Disordered" evidence="2">
    <location>
        <begin position="1"/>
        <end position="26"/>
    </location>
</feature>
<evidence type="ECO:0000259" key="3">
    <source>
        <dbReference type="Pfam" id="PF03435"/>
    </source>
</evidence>
<dbReference type="Gene3D" id="3.40.50.720">
    <property type="entry name" value="NAD(P)-binding Rossmann-like Domain"/>
    <property type="match status" value="1"/>
</dbReference>
<comment type="similarity">
    <text evidence="1">Belongs to the saccharopine dehydrogenase family.</text>
</comment>
<dbReference type="InterPro" id="IPR036291">
    <property type="entry name" value="NAD(P)-bd_dom_sf"/>
</dbReference>
<dbReference type="Pfam" id="PF03435">
    <property type="entry name" value="Sacchrp_dh_NADP"/>
    <property type="match status" value="1"/>
</dbReference>
<evidence type="ECO:0000256" key="2">
    <source>
        <dbReference type="SAM" id="MobiDB-lite"/>
    </source>
</evidence>
<dbReference type="GO" id="GO:0009247">
    <property type="term" value="P:glycolipid biosynthetic process"/>
    <property type="evidence" value="ECO:0007669"/>
    <property type="project" value="TreeGrafter"/>
</dbReference>
<feature type="domain" description="Saccharopine dehydrogenase NADP binding" evidence="3">
    <location>
        <begin position="53"/>
        <end position="178"/>
    </location>
</feature>
<dbReference type="GO" id="GO:0005886">
    <property type="term" value="C:plasma membrane"/>
    <property type="evidence" value="ECO:0007669"/>
    <property type="project" value="TreeGrafter"/>
</dbReference>